<protein>
    <recommendedName>
        <fullName evidence="4">WD40 repeat domain-containing protein</fullName>
    </recommendedName>
</protein>
<evidence type="ECO:0000313" key="2">
    <source>
        <dbReference type="EMBL" id="BDP43318.1"/>
    </source>
</evidence>
<gene>
    <name evidence="2" type="ORF">DAETH_32870</name>
</gene>
<dbReference type="Gene3D" id="2.130.10.10">
    <property type="entry name" value="YVTN repeat-like/Quinoprotein amine dehydrogenase"/>
    <property type="match status" value="1"/>
</dbReference>
<dbReference type="InterPro" id="IPR011047">
    <property type="entry name" value="Quinoprotein_ADH-like_sf"/>
</dbReference>
<dbReference type="RefSeq" id="WP_264777813.1">
    <property type="nucleotide sequence ID" value="NZ_AP026561.1"/>
</dbReference>
<dbReference type="Proteomes" id="UP001064971">
    <property type="component" value="Plasmid pDAETH-1"/>
</dbReference>
<dbReference type="Pfam" id="PF00400">
    <property type="entry name" value="WD40"/>
    <property type="match status" value="1"/>
</dbReference>
<evidence type="ECO:0000313" key="3">
    <source>
        <dbReference type="Proteomes" id="UP001064971"/>
    </source>
</evidence>
<sequence>MKRTLALLALTLLPIASGQDSPPPQFGRSLRLPENAYERTHTARLLDFPLPREGVRLRSLTPVGADYLKAVFTDAPARFGYRCTGEQDVTLLPGTADDAQAFQAQLLGRPGTQPLSQTARETLLSVGGNVFASFSQYGGVLYLSACRASRDFTALKTLTGHLEGYVGGTPFVVTGDLAGRLTWCTGAPAPLRTLPAFTGSLLTLDVSPDGTRVAAGGWDTQPAVKVYDAASGALLQTLRLKHGPVAITFSGDAKTVLVLDGNRTYTWFDITSSRALNTWSNPSLLTPNLLGGGDHLFLEWTATGPLRVYDAQKGRPAFSLRNFNLSDRTFTPDGQWLVTADKNGILSAFSTRDGKPGPTTTLGVVVGAGLMPGQRGPEVIALLRQTAEGRPSRIVTSAWKVGEAMLTPRGMTEHRNANAIVMDQARLAPASLPPCRSR</sequence>
<reference evidence="2" key="1">
    <citation type="submission" date="2022-07" db="EMBL/GenBank/DDBJ databases">
        <title>Complete Genome Sequence of the Radioresistant Bacterium Deinococcus aetherius ST0316, Isolated from the Air Dust collected in Lower Stratosphere above Japan.</title>
        <authorList>
            <person name="Satoh K."/>
            <person name="Hagiwara K."/>
            <person name="Katsumata K."/>
            <person name="Kubo A."/>
            <person name="Yokobori S."/>
            <person name="Yamagishi A."/>
            <person name="Oono Y."/>
            <person name="Narumi I."/>
        </authorList>
    </citation>
    <scope>NUCLEOTIDE SEQUENCE</scope>
    <source>
        <strain evidence="2">ST0316</strain>
        <plasmid evidence="2">pDAETH-1</plasmid>
    </source>
</reference>
<dbReference type="EMBL" id="AP026561">
    <property type="protein sequence ID" value="BDP43318.1"/>
    <property type="molecule type" value="Genomic_DNA"/>
</dbReference>
<dbReference type="SUPFAM" id="SSF50998">
    <property type="entry name" value="Quinoprotein alcohol dehydrogenase-like"/>
    <property type="match status" value="1"/>
</dbReference>
<proteinExistence type="predicted"/>
<dbReference type="InterPro" id="IPR015943">
    <property type="entry name" value="WD40/YVTN_repeat-like_dom_sf"/>
</dbReference>
<keyword evidence="2" id="KW-0614">Plasmid</keyword>
<feature type="signal peptide" evidence="1">
    <location>
        <begin position="1"/>
        <end position="18"/>
    </location>
</feature>
<organism evidence="2 3">
    <name type="scientific">Deinococcus aetherius</name>
    <dbReference type="NCBI Taxonomy" id="200252"/>
    <lineage>
        <taxon>Bacteria</taxon>
        <taxon>Thermotogati</taxon>
        <taxon>Deinococcota</taxon>
        <taxon>Deinococci</taxon>
        <taxon>Deinococcales</taxon>
        <taxon>Deinococcaceae</taxon>
        <taxon>Deinococcus</taxon>
    </lineage>
</organism>
<evidence type="ECO:0000256" key="1">
    <source>
        <dbReference type="SAM" id="SignalP"/>
    </source>
</evidence>
<geneLocation type="plasmid" evidence="2 3">
    <name>pDAETH-1</name>
</geneLocation>
<name>A0ABN6RJ40_9DEIO</name>
<dbReference type="InterPro" id="IPR001680">
    <property type="entry name" value="WD40_rpt"/>
</dbReference>
<keyword evidence="1" id="KW-0732">Signal</keyword>
<dbReference type="SMART" id="SM00320">
    <property type="entry name" value="WD40"/>
    <property type="match status" value="2"/>
</dbReference>
<evidence type="ECO:0008006" key="4">
    <source>
        <dbReference type="Google" id="ProtNLM"/>
    </source>
</evidence>
<feature type="chain" id="PRO_5046609541" description="WD40 repeat domain-containing protein" evidence="1">
    <location>
        <begin position="19"/>
        <end position="438"/>
    </location>
</feature>
<keyword evidence="3" id="KW-1185">Reference proteome</keyword>
<accession>A0ABN6RJ40</accession>